<organism evidence="1 2">
    <name type="scientific">Spiroplasma citri</name>
    <dbReference type="NCBI Taxonomy" id="2133"/>
    <lineage>
        <taxon>Bacteria</taxon>
        <taxon>Bacillati</taxon>
        <taxon>Mycoplasmatota</taxon>
        <taxon>Mollicutes</taxon>
        <taxon>Entomoplasmatales</taxon>
        <taxon>Spiroplasmataceae</taxon>
        <taxon>Spiroplasma</taxon>
    </lineage>
</organism>
<proteinExistence type="predicted"/>
<dbReference type="EMBL" id="CP096246">
    <property type="protein sequence ID" value="WFG96187.1"/>
    <property type="molecule type" value="Genomic_DNA"/>
</dbReference>
<dbReference type="RefSeq" id="WP_237237914.1">
    <property type="nucleotide sequence ID" value="NZ_CP013197.1"/>
</dbReference>
<dbReference type="GeneID" id="79946504"/>
<evidence type="ECO:0000313" key="1">
    <source>
        <dbReference type="EMBL" id="WFG96187.1"/>
    </source>
</evidence>
<dbReference type="Proteomes" id="UP001214629">
    <property type="component" value="Chromosome"/>
</dbReference>
<accession>A0AAX3SYE4</accession>
<keyword evidence="2" id="KW-1185">Reference proteome</keyword>
<name>A0AAX3SYE4_SPICI</name>
<gene>
    <name evidence="1" type="ORF">M0C40_08890</name>
</gene>
<protein>
    <submittedName>
        <fullName evidence="1">Uncharacterized protein</fullName>
    </submittedName>
</protein>
<evidence type="ECO:0000313" key="2">
    <source>
        <dbReference type="Proteomes" id="UP001214629"/>
    </source>
</evidence>
<reference evidence="1 2" key="1">
    <citation type="submission" date="2022-04" db="EMBL/GenBank/DDBJ databases">
        <title>Whole genome of Spiroplasma citri.</title>
        <authorList>
            <person name="Khanchezar A."/>
            <person name="Izadpanah K."/>
            <person name="Taghavi M."/>
            <person name="Ghorbani A."/>
            <person name="Beven L."/>
        </authorList>
    </citation>
    <scope>NUCLEOTIDE SEQUENCE [LARGE SCALE GENOMIC DNA]</scope>
    <source>
        <strain evidence="1 2">D4</strain>
    </source>
</reference>
<sequence length="68" mass="7927">MRASTSAQKIVNNINFNWKITGPITDDTKVWEKTINLIKWSDYANGWQEFKERYKYIEINKINSSAGG</sequence>
<dbReference type="AlphaFoldDB" id="A0AAX3SYE4"/>